<evidence type="ECO:0000256" key="3">
    <source>
        <dbReference type="ARBA" id="ARBA00022553"/>
    </source>
</evidence>
<dbReference type="KEGG" id="amaq:GO499_08670"/>
<keyword evidence="4 7" id="KW-0479">Metal-binding</keyword>
<evidence type="ECO:0000256" key="1">
    <source>
        <dbReference type="ARBA" id="ARBA00001946"/>
    </source>
</evidence>
<evidence type="ECO:0000313" key="13">
    <source>
        <dbReference type="Proteomes" id="UP000464495"/>
    </source>
</evidence>
<dbReference type="PANTHER" id="PTHR43771">
    <property type="entry name" value="PHOSPHOMANNOMUTASE"/>
    <property type="match status" value="1"/>
</dbReference>
<protein>
    <submittedName>
        <fullName evidence="12">Phosphomannomutase</fullName>
    </submittedName>
</protein>
<feature type="domain" description="Alpha-D-phosphohexomutase alpha/beta/alpha" evidence="10">
    <location>
        <begin position="151"/>
        <end position="255"/>
    </location>
</feature>
<dbReference type="InterPro" id="IPR005844">
    <property type="entry name" value="A-D-PHexomutase_a/b/a-I"/>
</dbReference>
<evidence type="ECO:0000259" key="10">
    <source>
        <dbReference type="Pfam" id="PF02879"/>
    </source>
</evidence>
<dbReference type="AlphaFoldDB" id="A0A6P1T1D8"/>
<dbReference type="GO" id="GO:0000287">
    <property type="term" value="F:magnesium ion binding"/>
    <property type="evidence" value="ECO:0007669"/>
    <property type="project" value="InterPro"/>
</dbReference>
<dbReference type="InterPro" id="IPR005846">
    <property type="entry name" value="A-D-PHexomutase_a/b/a-III"/>
</dbReference>
<dbReference type="InterPro" id="IPR036900">
    <property type="entry name" value="A-D-PHexomutase_C_sf"/>
</dbReference>
<feature type="domain" description="Alpha-D-phosphohexomutase alpha/beta/alpha" evidence="11">
    <location>
        <begin position="260"/>
        <end position="367"/>
    </location>
</feature>
<feature type="domain" description="Alpha-D-phosphohexomutase alpha/beta/alpha" evidence="9">
    <location>
        <begin position="7"/>
        <end position="121"/>
    </location>
</feature>
<keyword evidence="6" id="KW-0413">Isomerase</keyword>
<dbReference type="SUPFAM" id="SSF55957">
    <property type="entry name" value="Phosphoglucomutase, C-terminal domain"/>
    <property type="match status" value="1"/>
</dbReference>
<dbReference type="InterPro" id="IPR016055">
    <property type="entry name" value="A-D-PHexomutase_a/b/a-I/II/III"/>
</dbReference>
<dbReference type="Pfam" id="PF02878">
    <property type="entry name" value="PGM_PMM_I"/>
    <property type="match status" value="1"/>
</dbReference>
<dbReference type="SUPFAM" id="SSF53738">
    <property type="entry name" value="Phosphoglucomutase, first 3 domains"/>
    <property type="match status" value="3"/>
</dbReference>
<feature type="domain" description="Alpha-D-phosphohexomutase C-terminal" evidence="8">
    <location>
        <begin position="376"/>
        <end position="443"/>
    </location>
</feature>
<evidence type="ECO:0000256" key="6">
    <source>
        <dbReference type="ARBA" id="ARBA00023235"/>
    </source>
</evidence>
<evidence type="ECO:0000256" key="2">
    <source>
        <dbReference type="ARBA" id="ARBA00010231"/>
    </source>
</evidence>
<dbReference type="InterPro" id="IPR005845">
    <property type="entry name" value="A-D-PHexomutase_a/b/a-II"/>
</dbReference>
<sequence length="460" mass="50409">MNELSCFKSYDVRGQLGKNLDEDIAYRIGRAFALVLGAKTVVCGRDGRESSPTLVMALANGLMDSGADVLDIGLCGTEEVYFATDHYGADGGIMVTASHNPIDYNGFKLVRSGARPLSADNGMRPIHDMAASQKFGPERQKGTRKEVFSRDAYTDRVLSFVTPPLIRNLNVVVNAGNGVAGPTFDYIAERLEENGANIEFTRVNHVPDATFPNGIPNPLLPENQPVTSQAVKNAGADFGVAWDGDFDRCFLFDEFGNFIDGEYIVGLLAAAFLKKAPGASIVHDARIMWNTQAIVEAAGGQAVTSKTGHPLMKQKMRDVDAIYGGEMSAHHYFRGFMYCDSGMIPWLLVAEFLSESGKTLSELVADMKANFPSSGEINFRVSDPVEVSRQFEEKYLPECQSLERLDGLSLDMGRWRVNLRSSNTEPLLRLNVESRGDRSLLNAKVSEIRAFLTQFGTISD</sequence>
<dbReference type="PROSITE" id="PS00710">
    <property type="entry name" value="PGM_PMM"/>
    <property type="match status" value="1"/>
</dbReference>
<dbReference type="Gene3D" id="3.30.310.50">
    <property type="entry name" value="Alpha-D-phosphohexomutase, C-terminal domain"/>
    <property type="match status" value="1"/>
</dbReference>
<keyword evidence="13" id="KW-1185">Reference proteome</keyword>
<comment type="similarity">
    <text evidence="2 7">Belongs to the phosphohexose mutase family.</text>
</comment>
<reference evidence="12 13" key="1">
    <citation type="submission" date="2019-12" db="EMBL/GenBank/DDBJ databases">
        <title>Complete genome sequence of Algicella marina strain 9Alg 56(T) isolated from the red alga Tichocarpus crinitus.</title>
        <authorList>
            <person name="Kim S.-G."/>
            <person name="Nedashkovskaya O.I."/>
        </authorList>
    </citation>
    <scope>NUCLEOTIDE SEQUENCE [LARGE SCALE GENOMIC DNA]</scope>
    <source>
        <strain evidence="12 13">9Alg 56</strain>
    </source>
</reference>
<dbReference type="RefSeq" id="WP_161861833.1">
    <property type="nucleotide sequence ID" value="NZ_CP046620.1"/>
</dbReference>
<dbReference type="InterPro" id="IPR005843">
    <property type="entry name" value="A-D-PHexomutase_C"/>
</dbReference>
<dbReference type="Pfam" id="PF02879">
    <property type="entry name" value="PGM_PMM_II"/>
    <property type="match status" value="1"/>
</dbReference>
<dbReference type="Gene3D" id="3.40.120.10">
    <property type="entry name" value="Alpha-D-Glucose-1,6-Bisphosphate, subunit A, domain 3"/>
    <property type="match status" value="3"/>
</dbReference>
<dbReference type="GO" id="GO:0016868">
    <property type="term" value="F:intramolecular phosphotransferase activity"/>
    <property type="evidence" value="ECO:0007669"/>
    <property type="project" value="InterPro"/>
</dbReference>
<evidence type="ECO:0000256" key="5">
    <source>
        <dbReference type="ARBA" id="ARBA00022842"/>
    </source>
</evidence>
<dbReference type="GO" id="GO:0005975">
    <property type="term" value="P:carbohydrate metabolic process"/>
    <property type="evidence" value="ECO:0007669"/>
    <property type="project" value="InterPro"/>
</dbReference>
<dbReference type="Proteomes" id="UP000464495">
    <property type="component" value="Chromosome"/>
</dbReference>
<dbReference type="CDD" id="cd03089">
    <property type="entry name" value="PMM_PGM"/>
    <property type="match status" value="1"/>
</dbReference>
<dbReference type="PANTHER" id="PTHR43771:SF1">
    <property type="entry name" value="PHOSPHOMANNOMUTASE"/>
    <property type="match status" value="1"/>
</dbReference>
<dbReference type="InterPro" id="IPR005841">
    <property type="entry name" value="Alpha-D-phosphohexomutase_SF"/>
</dbReference>
<comment type="cofactor">
    <cofactor evidence="1">
        <name>Mg(2+)</name>
        <dbReference type="ChEBI" id="CHEBI:18420"/>
    </cofactor>
</comment>
<accession>A0A6P1T1D8</accession>
<proteinExistence type="inferred from homology"/>
<dbReference type="EMBL" id="CP046620">
    <property type="protein sequence ID" value="QHQ35266.1"/>
    <property type="molecule type" value="Genomic_DNA"/>
</dbReference>
<keyword evidence="5 7" id="KW-0460">Magnesium</keyword>
<keyword evidence="3" id="KW-0597">Phosphoprotein</keyword>
<evidence type="ECO:0000313" key="12">
    <source>
        <dbReference type="EMBL" id="QHQ35266.1"/>
    </source>
</evidence>
<gene>
    <name evidence="12" type="ORF">GO499_08670</name>
</gene>
<dbReference type="Pfam" id="PF02880">
    <property type="entry name" value="PGM_PMM_III"/>
    <property type="match status" value="1"/>
</dbReference>
<evidence type="ECO:0000256" key="7">
    <source>
        <dbReference type="RuleBase" id="RU004326"/>
    </source>
</evidence>
<dbReference type="Pfam" id="PF00408">
    <property type="entry name" value="PGM_PMM_IV"/>
    <property type="match status" value="1"/>
</dbReference>
<dbReference type="InterPro" id="IPR016066">
    <property type="entry name" value="A-D-PHexomutase_CS"/>
</dbReference>
<evidence type="ECO:0000259" key="9">
    <source>
        <dbReference type="Pfam" id="PF02878"/>
    </source>
</evidence>
<name>A0A6P1T1D8_9RHOB</name>
<organism evidence="12 13">
    <name type="scientific">Algicella marina</name>
    <dbReference type="NCBI Taxonomy" id="2683284"/>
    <lineage>
        <taxon>Bacteria</taxon>
        <taxon>Pseudomonadati</taxon>
        <taxon>Pseudomonadota</taxon>
        <taxon>Alphaproteobacteria</taxon>
        <taxon>Rhodobacterales</taxon>
        <taxon>Paracoccaceae</taxon>
        <taxon>Algicella</taxon>
    </lineage>
</organism>
<dbReference type="PRINTS" id="PR00509">
    <property type="entry name" value="PGMPMM"/>
</dbReference>
<evidence type="ECO:0000259" key="11">
    <source>
        <dbReference type="Pfam" id="PF02880"/>
    </source>
</evidence>
<evidence type="ECO:0000259" key="8">
    <source>
        <dbReference type="Pfam" id="PF00408"/>
    </source>
</evidence>
<evidence type="ECO:0000256" key="4">
    <source>
        <dbReference type="ARBA" id="ARBA00022723"/>
    </source>
</evidence>